<dbReference type="EMBL" id="JARBJD010000017">
    <property type="protein sequence ID" value="KAK2961275.1"/>
    <property type="molecule type" value="Genomic_DNA"/>
</dbReference>
<feature type="region of interest" description="Disordered" evidence="1">
    <location>
        <begin position="818"/>
        <end position="883"/>
    </location>
</feature>
<comment type="caution">
    <text evidence="2">The sequence shown here is derived from an EMBL/GenBank/DDBJ whole genome shotgun (WGS) entry which is preliminary data.</text>
</comment>
<proteinExistence type="predicted"/>
<reference evidence="2 3" key="1">
    <citation type="journal article" date="2022" name="bioRxiv">
        <title>Genomics of Preaxostyla Flagellates Illuminates Evolutionary Transitions and the Path Towards Mitochondrial Loss.</title>
        <authorList>
            <person name="Novak L.V.F."/>
            <person name="Treitli S.C."/>
            <person name="Pyrih J."/>
            <person name="Halakuc P."/>
            <person name="Pipaliya S.V."/>
            <person name="Vacek V."/>
            <person name="Brzon O."/>
            <person name="Soukal P."/>
            <person name="Eme L."/>
            <person name="Dacks J.B."/>
            <person name="Karnkowska A."/>
            <person name="Elias M."/>
            <person name="Hampl V."/>
        </authorList>
    </citation>
    <scope>NUCLEOTIDE SEQUENCE [LARGE SCALE GENOMIC DNA]</scope>
    <source>
        <strain evidence="2">NAU3</strain>
        <tissue evidence="2">Gut</tissue>
    </source>
</reference>
<accession>A0ABQ9YC29</accession>
<evidence type="ECO:0000313" key="3">
    <source>
        <dbReference type="Proteomes" id="UP001281761"/>
    </source>
</evidence>
<keyword evidence="3" id="KW-1185">Reference proteome</keyword>
<feature type="compositionally biased region" description="Acidic residues" evidence="1">
    <location>
        <begin position="445"/>
        <end position="473"/>
    </location>
</feature>
<feature type="region of interest" description="Disordered" evidence="1">
    <location>
        <begin position="561"/>
        <end position="585"/>
    </location>
</feature>
<feature type="compositionally biased region" description="Acidic residues" evidence="1">
    <location>
        <begin position="841"/>
        <end position="869"/>
    </location>
</feature>
<evidence type="ECO:0000313" key="2">
    <source>
        <dbReference type="EMBL" id="KAK2961275.1"/>
    </source>
</evidence>
<dbReference type="SUPFAM" id="SSF48371">
    <property type="entry name" value="ARM repeat"/>
    <property type="match status" value="1"/>
</dbReference>
<dbReference type="Gene3D" id="1.25.10.10">
    <property type="entry name" value="Leucine-rich Repeat Variant"/>
    <property type="match status" value="2"/>
</dbReference>
<feature type="region of interest" description="Disordered" evidence="1">
    <location>
        <begin position="705"/>
        <end position="725"/>
    </location>
</feature>
<dbReference type="Proteomes" id="UP001281761">
    <property type="component" value="Unassembled WGS sequence"/>
</dbReference>
<feature type="compositionally biased region" description="Basic and acidic residues" evidence="1">
    <location>
        <begin position="828"/>
        <end position="840"/>
    </location>
</feature>
<evidence type="ECO:0000256" key="1">
    <source>
        <dbReference type="SAM" id="MobiDB-lite"/>
    </source>
</evidence>
<dbReference type="InterPro" id="IPR016024">
    <property type="entry name" value="ARM-type_fold"/>
</dbReference>
<name>A0ABQ9YC29_9EUKA</name>
<feature type="region of interest" description="Disordered" evidence="1">
    <location>
        <begin position="423"/>
        <end position="483"/>
    </location>
</feature>
<sequence length="1521" mass="168031">MHQYGIIHGLAKVIREYQEKDEKIVICALRIIARYLSTDFAPSTFFEVHGIELLQNTIHTHMNSNTTIINLAFAAIENLCRLNENASKAVSGGIMNDILMPFDFYFGKDEDLIRRMLIALAALATSDEGKDAASQLGCVSVAFNVLRLYLKTNTRLCCAACRLLHEMAENQFVLESIAQPDLISTLIDSLSHAMNSPIDERLANGILSVLILLAAGKPSALCEDDSITQLIEGLCVFQHNLTIIHSLFIVFTQIVSQETTSVVADLINIGIIPHIIPAFQEHYANNPSIARVGTGLLAYLVQNTSGSLECLTKGGMELLLKVIAVHSNQPEVLTNASCALLLLSQQSDQDQQEEFLEHAASSGLVSTLINFCYRFSQGEIEKYHAFIHHALSTIGRLLTKATVELVEECIYVQPLPISQPRTEMTTTPLANPSPEVQPPDNVTEITDEKEEGEEEEEWEEFEEEVTESEEEEQPTSVDVPKPNGQPLSMISQLHSRIISFGDPSLVAGCLTMLGHLYTQILKMVSSDDTELGQSPSDRSEVRKHILTSVQDTLEWMVKAKASTPTDENDEENEAPSPQVSPRSSPTFSLSLISSFASFFGNAATCADTTVSTSLSETDAVDDLRVFSDSLPFLFDCLQTILEYLESDEEDDRTVVFVLMKMWLCVVNVLSLSCHAGTAIVADVTQQLSPALLESLRDSMKIGMRQNSQSDGVSTPDEIPFATQSNQSQRGKLSRVLLRTIEMILVVLDTNTPTEEADEGDDQIRMNDLCQLAVDVSLTMQTLWEGIDLQARSEWQLLSESVKVLHRLVENASETGNVIIVQIDPEPTTDQKEEKMVREEKEERDEEGSEDEESHSEEDESANDQNDDNQEISTKQEPQDQRRLPSINQAGLTLIQIMHEAVRLKDWAVSNNICSILLVLFTKSVFTNTADMIEVIQNEEDVVGLLSQTLRLTEMQCKSIRCDEVEAEEEHDSKQELADVLQLELALHSLFTEFTTQKLSVVLTKTQVLNSLLSAIAHSPPLSLLSSALSLLYHAASLLDGASKIRQMNGVVILASLLHTLLSQSPYSPSVHSVPDSDQASLSSEEESVSVEKEIELCCGVLALLSVNEGTRRAFSVESVIDVALHLLQRETSKLRKTKPTQTGKEQLTVDDSNTLFFVISFLSNAATVPETISFLLKDCDDTLITFIDALQQIRTPVLLQKLASLIDSCITTRTEDANTTSNSLLSQPVLIVLIPSLLDAISSIIKKGSESDLEQLACCTEALLKLLTMSLLHSPLTETTTRKKKDNDEEHPKQQRLALTLINSHHGWSLMSNTIFFGIHSAHPNIITSSLVVTTALAADRSFEKHLSTSDLEALLSSFHTATNTQSLSEHPSLLLGFMDTFILLCISPETLSQFVRKDGVESVIGALRVSLGTANRIIRSHQESVIATSSISPTKSTEIRSVDIESLNNVLCTLLRGSLLLVSSSFVNPRIKKRMVQGGTELLLRDVDKVLGRIEKYHPNEELLTKTRAMTKRLKSLLEV</sequence>
<dbReference type="InterPro" id="IPR011989">
    <property type="entry name" value="ARM-like"/>
</dbReference>
<protein>
    <submittedName>
        <fullName evidence="2">Uncharacterized protein</fullName>
    </submittedName>
</protein>
<gene>
    <name evidence="2" type="ORF">BLNAU_3721</name>
</gene>
<organism evidence="2 3">
    <name type="scientific">Blattamonas nauphoetae</name>
    <dbReference type="NCBI Taxonomy" id="2049346"/>
    <lineage>
        <taxon>Eukaryota</taxon>
        <taxon>Metamonada</taxon>
        <taxon>Preaxostyla</taxon>
        <taxon>Oxymonadida</taxon>
        <taxon>Blattamonas</taxon>
    </lineage>
</organism>